<gene>
    <name evidence="1" type="ORF">GTI81_13480</name>
</gene>
<dbReference type="AlphaFoldDB" id="A0AAP6RIZ6"/>
<organism evidence="1 2">
    <name type="scientific">Enterococcus faecalis</name>
    <name type="common">Streptococcus faecalis</name>
    <dbReference type="NCBI Taxonomy" id="1351"/>
    <lineage>
        <taxon>Bacteria</taxon>
        <taxon>Bacillati</taxon>
        <taxon>Bacillota</taxon>
        <taxon>Bacilli</taxon>
        <taxon>Lactobacillales</taxon>
        <taxon>Enterococcaceae</taxon>
        <taxon>Enterococcus</taxon>
    </lineage>
</organism>
<accession>A0AAP6RIZ6</accession>
<evidence type="ECO:0000313" key="2">
    <source>
        <dbReference type="Proteomes" id="UP000429730"/>
    </source>
</evidence>
<dbReference type="Proteomes" id="UP000429730">
    <property type="component" value="Unassembled WGS sequence"/>
</dbReference>
<name>A0AAP6RIZ6_ENTFL</name>
<comment type="caution">
    <text evidence="1">The sequence shown here is derived from an EMBL/GenBank/DDBJ whole genome shotgun (WGS) entry which is preliminary data.</text>
</comment>
<evidence type="ECO:0000313" key="1">
    <source>
        <dbReference type="EMBL" id="MXS53713.1"/>
    </source>
</evidence>
<protein>
    <submittedName>
        <fullName evidence="1">Uncharacterized protein</fullName>
    </submittedName>
</protein>
<sequence>MNKLAANGQSVDEIYVTGDITVGNDATVKPGIYDLEVTGGRGNFTGTRKDINGLFFNWVLGTPDSGADYASKVRLILFDGDVLSFRNISKIKLNAVPEKVTEATELGIGEYIVGRDVPAGKYKLSTNMEMDPQFANLGWDLDIYNDNEGNSRSQNFNPGNQDVAIELKEGEIISTSFYNSKHDVPTDTAKLILTAV</sequence>
<reference evidence="1 2" key="1">
    <citation type="submission" date="2019-04" db="EMBL/GenBank/DDBJ databases">
        <title>Step-wise assembly of the neonatal virome modulated by breast feeding.</title>
        <authorList>
            <person name="Liang G."/>
            <person name="Bushman F."/>
        </authorList>
    </citation>
    <scope>NUCLEOTIDE SEQUENCE [LARGE SCALE GENOMIC DNA]</scope>
    <source>
        <strain evidence="1 2">E3754</strain>
    </source>
</reference>
<proteinExistence type="predicted"/>
<dbReference type="EMBL" id="WVTJ01000033">
    <property type="protein sequence ID" value="MXS53713.1"/>
    <property type="molecule type" value="Genomic_DNA"/>
</dbReference>